<organism evidence="2 3">
    <name type="scientific">Nannochloropsis gaditana</name>
    <dbReference type="NCBI Taxonomy" id="72520"/>
    <lineage>
        <taxon>Eukaryota</taxon>
        <taxon>Sar</taxon>
        <taxon>Stramenopiles</taxon>
        <taxon>Ochrophyta</taxon>
        <taxon>Eustigmatophyceae</taxon>
        <taxon>Eustigmatales</taxon>
        <taxon>Monodopsidaceae</taxon>
        <taxon>Nannochloropsis</taxon>
    </lineage>
</organism>
<dbReference type="OrthoDB" id="413361at2759"/>
<comment type="caution">
    <text evidence="2">The sequence shown here is derived from an EMBL/GenBank/DDBJ whole genome shotgun (WGS) entry which is preliminary data.</text>
</comment>
<sequence length="116" mass="13511">MIGYDDIGNNPKCYRIYIPPIGKYIKSGHVTFDEATFPVVKQKQPVTRVELHDDAEEDGIDSIKTVGAHQEDEHAYWILSWITWMLKQLISNQTLRKRYMSNNHLDMSNMDQIVKS</sequence>
<evidence type="ECO:0000259" key="1">
    <source>
        <dbReference type="Pfam" id="PF25597"/>
    </source>
</evidence>
<keyword evidence="3" id="KW-1185">Reference proteome</keyword>
<dbReference type="Proteomes" id="UP000019335">
    <property type="component" value="Unassembled WGS sequence"/>
</dbReference>
<protein>
    <recommendedName>
        <fullName evidence="1">Retroviral polymerase SH3-like domain-containing protein</fullName>
    </recommendedName>
</protein>
<name>W7SZV2_9STRA</name>
<evidence type="ECO:0000313" key="2">
    <source>
        <dbReference type="EMBL" id="EWM20385.1"/>
    </source>
</evidence>
<evidence type="ECO:0000313" key="3">
    <source>
        <dbReference type="Proteomes" id="UP000019335"/>
    </source>
</evidence>
<feature type="domain" description="Retroviral polymerase SH3-like" evidence="1">
    <location>
        <begin position="1"/>
        <end position="43"/>
    </location>
</feature>
<dbReference type="EMBL" id="AZIL01003128">
    <property type="protein sequence ID" value="EWM20385.1"/>
    <property type="molecule type" value="Genomic_DNA"/>
</dbReference>
<accession>W7SZV2</accession>
<reference evidence="2 3" key="1">
    <citation type="journal article" date="2014" name="Mol. Plant">
        <title>Chromosome Scale Genome Assembly and Transcriptome Profiling of Nannochloropsis gaditana in Nitrogen Depletion.</title>
        <authorList>
            <person name="Corteggiani Carpinelli E."/>
            <person name="Telatin A."/>
            <person name="Vitulo N."/>
            <person name="Forcato C."/>
            <person name="D'Angelo M."/>
            <person name="Schiavon R."/>
            <person name="Vezzi A."/>
            <person name="Giacometti G.M."/>
            <person name="Morosinotto T."/>
            <person name="Valle G."/>
        </authorList>
    </citation>
    <scope>NUCLEOTIDE SEQUENCE [LARGE SCALE GENOMIC DNA]</scope>
    <source>
        <strain evidence="2 3">B-31</strain>
    </source>
</reference>
<gene>
    <name evidence="2" type="ORF">Naga_100417g5</name>
</gene>
<proteinExistence type="predicted"/>
<dbReference type="AlphaFoldDB" id="W7SZV2"/>
<dbReference type="Pfam" id="PF25597">
    <property type="entry name" value="SH3_retrovirus"/>
    <property type="match status" value="1"/>
</dbReference>
<dbReference type="InterPro" id="IPR057670">
    <property type="entry name" value="SH3_retrovirus"/>
</dbReference>